<name>A0A7S3UBC7_9CHLO</name>
<dbReference type="NCBIfam" id="TIGR02021">
    <property type="entry name" value="BchM-ChlM"/>
    <property type="match status" value="1"/>
</dbReference>
<dbReference type="EMBL" id="HBIS01000507">
    <property type="protein sequence ID" value="CAE0606609.1"/>
    <property type="molecule type" value="Transcribed_RNA"/>
</dbReference>
<organism evidence="2">
    <name type="scientific">Picocystis salinarum</name>
    <dbReference type="NCBI Taxonomy" id="88271"/>
    <lineage>
        <taxon>Eukaryota</taxon>
        <taxon>Viridiplantae</taxon>
        <taxon>Chlorophyta</taxon>
        <taxon>Picocystophyceae</taxon>
        <taxon>Picocystales</taxon>
        <taxon>Picocystaceae</taxon>
        <taxon>Picocystis</taxon>
    </lineage>
</organism>
<sequence length="318" mass="35570">MATATTCVTMRSTTVVGNLQHMRRCRRERRNEGQRQMRCKAGQLFQQMANEVPGVVSAGTLAAVAATALVLADPQNRRQKQMEEVGGNELEAVKNYFDNAGYERWKKIYGENEDVNRVQLDIRRGHAQTVDKVLRWLGDGKDTEGVRVVDAGCGTGLLSVPLVMSGAEVYASDISAAMVEEAKNRYLQAIQKEPLKSTYSEPKFEVADLESIQGKYDVVICLDVMIHYPQSKVDEMIQHLASLADKKLLISFAPKTLQYVVLKRIGELFPGPSKATRAYLHAETDVEAALNRAGFKVTNREMTATQFYFSRLLECERV</sequence>
<dbReference type="InterPro" id="IPR010940">
    <property type="entry name" value="Mg_prot_MeTrfase_C"/>
</dbReference>
<dbReference type="GO" id="GO:0015995">
    <property type="term" value="P:chlorophyll biosynthetic process"/>
    <property type="evidence" value="ECO:0007669"/>
    <property type="project" value="InterPro"/>
</dbReference>
<dbReference type="PROSITE" id="PS51556">
    <property type="entry name" value="SAM_MT_MG_PIX"/>
    <property type="match status" value="1"/>
</dbReference>
<dbReference type="PANTHER" id="PTHR43591:SF81">
    <property type="entry name" value="MAGNESIUM PROTOPORPHYRIN IX METHYLTRANSFERASE, CHLOROPLASTIC-RELATED"/>
    <property type="match status" value="1"/>
</dbReference>
<dbReference type="Pfam" id="PF07109">
    <property type="entry name" value="Mg-por_mtran_C"/>
    <property type="match status" value="1"/>
</dbReference>
<proteinExistence type="predicted"/>
<dbReference type="Gene3D" id="3.40.50.150">
    <property type="entry name" value="Vaccinia Virus protein VP39"/>
    <property type="match status" value="1"/>
</dbReference>
<reference evidence="2" key="1">
    <citation type="submission" date="2021-01" db="EMBL/GenBank/DDBJ databases">
        <authorList>
            <person name="Corre E."/>
            <person name="Pelletier E."/>
            <person name="Niang G."/>
            <person name="Scheremetjew M."/>
            <person name="Finn R."/>
            <person name="Kale V."/>
            <person name="Holt S."/>
            <person name="Cochrane G."/>
            <person name="Meng A."/>
            <person name="Brown T."/>
            <person name="Cohen L."/>
        </authorList>
    </citation>
    <scope>NUCLEOTIDE SEQUENCE</scope>
    <source>
        <strain evidence="2">CCMP1897</strain>
    </source>
</reference>
<gene>
    <name evidence="2" type="ORF">PSAL00342_LOCUS425</name>
</gene>
<dbReference type="InterPro" id="IPR010251">
    <property type="entry name" value="Mg_prot_MeTrfase"/>
</dbReference>
<evidence type="ECO:0000259" key="1">
    <source>
        <dbReference type="Pfam" id="PF07109"/>
    </source>
</evidence>
<dbReference type="PANTHER" id="PTHR43591">
    <property type="entry name" value="METHYLTRANSFERASE"/>
    <property type="match status" value="1"/>
</dbReference>
<protein>
    <recommendedName>
        <fullName evidence="1">Magnesium-protoporphyrin IX methyltransferase C-terminal domain-containing protein</fullName>
    </recommendedName>
</protein>
<dbReference type="InterPro" id="IPR029063">
    <property type="entry name" value="SAM-dependent_MTases_sf"/>
</dbReference>
<feature type="domain" description="Magnesium-protoporphyrin IX methyltransferase C-terminal" evidence="1">
    <location>
        <begin position="221"/>
        <end position="317"/>
    </location>
</feature>
<dbReference type="SUPFAM" id="SSF53335">
    <property type="entry name" value="S-adenosyl-L-methionine-dependent methyltransferases"/>
    <property type="match status" value="1"/>
</dbReference>
<dbReference type="AlphaFoldDB" id="A0A7S3UBC7"/>
<dbReference type="CDD" id="cd02440">
    <property type="entry name" value="AdoMet_MTases"/>
    <property type="match status" value="1"/>
</dbReference>
<evidence type="ECO:0000313" key="2">
    <source>
        <dbReference type="EMBL" id="CAE0606609.1"/>
    </source>
</evidence>
<dbReference type="GO" id="GO:0046406">
    <property type="term" value="F:magnesium protoporphyrin IX methyltransferase activity"/>
    <property type="evidence" value="ECO:0007669"/>
    <property type="project" value="InterPro"/>
</dbReference>
<accession>A0A7S3UBC7</accession>